<protein>
    <submittedName>
        <fullName evidence="2">TonB-dependent receptor</fullName>
    </submittedName>
</protein>
<name>A0A1I8GCT3_9PLAT</name>
<keyword evidence="1" id="KW-1185">Reference proteome</keyword>
<accession>A0A1I8GCT3</accession>
<evidence type="ECO:0000313" key="2">
    <source>
        <dbReference type="WBParaSite" id="maker-uti_cns_0001559-snap-gene-0.6-mRNA-1"/>
    </source>
</evidence>
<dbReference type="AlphaFoldDB" id="A0A1I8GCT3"/>
<sequence>TSGGGPVAVNTDNYQSLQLVWTQQSLNISIGGVRLADLSVPSPANALEIRTVGYTTLGDGSYATKSQVMFDMPSKIFKIGHSIRFGNSERQRP</sequence>
<reference evidence="2" key="1">
    <citation type="submission" date="2016-11" db="UniProtKB">
        <authorList>
            <consortium name="WormBaseParasite"/>
        </authorList>
    </citation>
    <scope>IDENTIFICATION</scope>
</reference>
<evidence type="ECO:0000313" key="1">
    <source>
        <dbReference type="Proteomes" id="UP000095280"/>
    </source>
</evidence>
<dbReference type="Proteomes" id="UP000095280">
    <property type="component" value="Unplaced"/>
</dbReference>
<organism evidence="1 2">
    <name type="scientific">Macrostomum lignano</name>
    <dbReference type="NCBI Taxonomy" id="282301"/>
    <lineage>
        <taxon>Eukaryota</taxon>
        <taxon>Metazoa</taxon>
        <taxon>Spiralia</taxon>
        <taxon>Lophotrochozoa</taxon>
        <taxon>Platyhelminthes</taxon>
        <taxon>Rhabditophora</taxon>
        <taxon>Macrostomorpha</taxon>
        <taxon>Macrostomida</taxon>
        <taxon>Macrostomidae</taxon>
        <taxon>Macrostomum</taxon>
    </lineage>
</organism>
<proteinExistence type="predicted"/>
<dbReference type="WBParaSite" id="maker-uti_cns_0001559-snap-gene-0.6-mRNA-1">
    <property type="protein sequence ID" value="maker-uti_cns_0001559-snap-gene-0.6-mRNA-1"/>
    <property type="gene ID" value="maker-uti_cns_0001559-snap-gene-0.6"/>
</dbReference>